<evidence type="ECO:0000313" key="4">
    <source>
        <dbReference type="Proteomes" id="UP000688137"/>
    </source>
</evidence>
<evidence type="ECO:0000313" key="3">
    <source>
        <dbReference type="EMBL" id="CAD8104759.1"/>
    </source>
</evidence>
<dbReference type="PANTHER" id="PTHR45614">
    <property type="entry name" value="MYB PROTEIN-RELATED"/>
    <property type="match status" value="1"/>
</dbReference>
<dbReference type="InterPro" id="IPR017930">
    <property type="entry name" value="Myb_dom"/>
</dbReference>
<dbReference type="GO" id="GO:0000978">
    <property type="term" value="F:RNA polymerase II cis-regulatory region sequence-specific DNA binding"/>
    <property type="evidence" value="ECO:0007669"/>
    <property type="project" value="TreeGrafter"/>
</dbReference>
<dbReference type="PROSITE" id="PS50090">
    <property type="entry name" value="MYB_LIKE"/>
    <property type="match status" value="2"/>
</dbReference>
<dbReference type="GO" id="GO:0005634">
    <property type="term" value="C:nucleus"/>
    <property type="evidence" value="ECO:0007669"/>
    <property type="project" value="TreeGrafter"/>
</dbReference>
<dbReference type="PROSITE" id="PS51294">
    <property type="entry name" value="HTH_MYB"/>
    <property type="match status" value="2"/>
</dbReference>
<proteinExistence type="predicted"/>
<feature type="domain" description="Myb-like" evidence="1">
    <location>
        <begin position="65"/>
        <end position="115"/>
    </location>
</feature>
<dbReference type="GO" id="GO:0000981">
    <property type="term" value="F:DNA-binding transcription factor activity, RNA polymerase II-specific"/>
    <property type="evidence" value="ECO:0007669"/>
    <property type="project" value="TreeGrafter"/>
</dbReference>
<organism evidence="3 4">
    <name type="scientific">Paramecium primaurelia</name>
    <dbReference type="NCBI Taxonomy" id="5886"/>
    <lineage>
        <taxon>Eukaryota</taxon>
        <taxon>Sar</taxon>
        <taxon>Alveolata</taxon>
        <taxon>Ciliophora</taxon>
        <taxon>Intramacronucleata</taxon>
        <taxon>Oligohymenophorea</taxon>
        <taxon>Peniculida</taxon>
        <taxon>Parameciidae</taxon>
        <taxon>Paramecium</taxon>
    </lineage>
</organism>
<gene>
    <name evidence="3" type="ORF">PPRIM_AZ9-3.1.T1250054</name>
</gene>
<protein>
    <submittedName>
        <fullName evidence="3">Uncharacterized protein</fullName>
    </submittedName>
</protein>
<dbReference type="Proteomes" id="UP000688137">
    <property type="component" value="Unassembled WGS sequence"/>
</dbReference>
<dbReference type="OMA" id="FFNHLDN"/>
<evidence type="ECO:0000259" key="2">
    <source>
        <dbReference type="PROSITE" id="PS51294"/>
    </source>
</evidence>
<dbReference type="Pfam" id="PF13921">
    <property type="entry name" value="Myb_DNA-bind_6"/>
    <property type="match status" value="1"/>
</dbReference>
<feature type="domain" description="HTH myb-type" evidence="2">
    <location>
        <begin position="65"/>
        <end position="119"/>
    </location>
</feature>
<dbReference type="InterPro" id="IPR050560">
    <property type="entry name" value="MYB_TF"/>
</dbReference>
<sequence length="336" mass="40268">MLNSSIPSSKKRILWTENEDKLLKQLVHKFQNERLGWKKISQTLRKQGYNRNTKACRERFFNHLDNSFNKSELSTHELDKLFELIKIHGNKWTCVAQELNHRTDQDIKNKFYAHVKKVFRRLLKATFQTTESSIITSKLQPLLISSIFCNENEMDHKKINIQNDMKELFQNLIRQNKSISQGEQINDETREKVRQISSYLDKENQIYLLNKITRKENKQLTKNKHNGQKAKIVYDEIHQQQILKKIQKKQPIFLYQQKKLEFTYIDFDTNFENAFNEYQFDKIFENGSLFQQQQLISSMPFNWHQPSIKLDSNQQSELSYIPISTNSYNYSTIWNI</sequence>
<dbReference type="AlphaFoldDB" id="A0A8S1PQ22"/>
<dbReference type="CDD" id="cd00167">
    <property type="entry name" value="SANT"/>
    <property type="match status" value="2"/>
</dbReference>
<accession>A0A8S1PQ22</accession>
<evidence type="ECO:0000259" key="1">
    <source>
        <dbReference type="PROSITE" id="PS50090"/>
    </source>
</evidence>
<feature type="domain" description="Myb-like" evidence="1">
    <location>
        <begin position="7"/>
        <end position="64"/>
    </location>
</feature>
<comment type="caution">
    <text evidence="3">The sequence shown here is derived from an EMBL/GenBank/DDBJ whole genome shotgun (WGS) entry which is preliminary data.</text>
</comment>
<dbReference type="PANTHER" id="PTHR45614:SF276">
    <property type="entry name" value="CHROMOSOME UNDETERMINED SCAFFOLD_121, WHOLE GENOME SHOTGUN SEQUENCE"/>
    <property type="match status" value="1"/>
</dbReference>
<dbReference type="EMBL" id="CAJJDM010000128">
    <property type="protein sequence ID" value="CAD8104759.1"/>
    <property type="molecule type" value="Genomic_DNA"/>
</dbReference>
<feature type="domain" description="HTH myb-type" evidence="2">
    <location>
        <begin position="9"/>
        <end position="64"/>
    </location>
</feature>
<dbReference type="InterPro" id="IPR001005">
    <property type="entry name" value="SANT/Myb"/>
</dbReference>
<dbReference type="SMART" id="SM00717">
    <property type="entry name" value="SANT"/>
    <property type="match status" value="2"/>
</dbReference>
<keyword evidence="4" id="KW-1185">Reference proteome</keyword>
<name>A0A8S1PQ22_PARPR</name>
<reference evidence="3" key="1">
    <citation type="submission" date="2021-01" db="EMBL/GenBank/DDBJ databases">
        <authorList>
            <consortium name="Genoscope - CEA"/>
            <person name="William W."/>
        </authorList>
    </citation>
    <scope>NUCLEOTIDE SEQUENCE</scope>
</reference>